<protein>
    <submittedName>
        <fullName evidence="1">Uncharacterized protein</fullName>
    </submittedName>
</protein>
<proteinExistence type="predicted"/>
<dbReference type="EMBL" id="CP049863">
    <property type="protein sequence ID" value="QIK64118.1"/>
    <property type="molecule type" value="Genomic_DNA"/>
</dbReference>
<accession>A0A6G7XIC2</accession>
<sequence>MSENLVTANHKYAEAIGRDFGPASNEVQGALLNGFLHSLNVACSHNPGMQIAYIVDELSAESRKLITEFAGAIEVSK</sequence>
<dbReference type="AlphaFoldDB" id="A0A6G7XIC2"/>
<keyword evidence="2" id="KW-1185">Reference proteome</keyword>
<name>A0A6G7XIC2_9MICO</name>
<evidence type="ECO:0000313" key="1">
    <source>
        <dbReference type="EMBL" id="QIK64118.1"/>
    </source>
</evidence>
<dbReference type="Proteomes" id="UP000502677">
    <property type="component" value="Chromosome"/>
</dbReference>
<organism evidence="1 2">
    <name type="scientific">Leucobacter viscericola</name>
    <dbReference type="NCBI Taxonomy" id="2714935"/>
    <lineage>
        <taxon>Bacteria</taxon>
        <taxon>Bacillati</taxon>
        <taxon>Actinomycetota</taxon>
        <taxon>Actinomycetes</taxon>
        <taxon>Micrococcales</taxon>
        <taxon>Microbacteriaceae</taxon>
        <taxon>Leucobacter</taxon>
    </lineage>
</organism>
<dbReference type="KEGG" id="lvi:G7068_13625"/>
<gene>
    <name evidence="1" type="ORF">G7068_13625</name>
</gene>
<dbReference type="RefSeq" id="WP_166292458.1">
    <property type="nucleotide sequence ID" value="NZ_CP049863.1"/>
</dbReference>
<reference evidence="1 2" key="1">
    <citation type="submission" date="2020-03" db="EMBL/GenBank/DDBJ databases">
        <title>Leucobacter sp. nov., isolated from beetles.</title>
        <authorList>
            <person name="Hyun D.-W."/>
            <person name="Bae J.-W."/>
        </authorList>
    </citation>
    <scope>NUCLEOTIDE SEQUENCE [LARGE SCALE GENOMIC DNA]</scope>
    <source>
        <strain evidence="1 2">HDW9C</strain>
    </source>
</reference>
<evidence type="ECO:0000313" key="2">
    <source>
        <dbReference type="Proteomes" id="UP000502677"/>
    </source>
</evidence>